<keyword evidence="3" id="KW-1185">Reference proteome</keyword>
<feature type="region of interest" description="Disordered" evidence="1">
    <location>
        <begin position="21"/>
        <end position="44"/>
    </location>
</feature>
<reference evidence="2 3" key="1">
    <citation type="submission" date="2019-03" db="EMBL/GenBank/DDBJ databases">
        <title>Genomic Encyclopedia of Type Strains, Phase IV (KMG-IV): sequencing the most valuable type-strain genomes for metagenomic binning, comparative biology and taxonomic classification.</title>
        <authorList>
            <person name="Goeker M."/>
        </authorList>
    </citation>
    <scope>NUCLEOTIDE SEQUENCE [LARGE SCALE GENOMIC DNA]</scope>
    <source>
        <strain evidence="2 3">DSM 100059</strain>
    </source>
</reference>
<sequence>MRPLILCLLLAGWACHSGPSTQKRYDSTTMTPGGKDSLSNGAPQDVDSLEAQIHAPDTVFEDGSRPTSWAAAGFNNPERFKRFLMLFKDWVKKDQVDSITDHVRFPLRAAGSPAWFKERYTHLFTPALKTAIFRQRLDRVFRNGQGAMIGRGEVWFQEIRGRYYVTAIN</sequence>
<organism evidence="2 3">
    <name type="scientific">Dinghuibacter silviterrae</name>
    <dbReference type="NCBI Taxonomy" id="1539049"/>
    <lineage>
        <taxon>Bacteria</taxon>
        <taxon>Pseudomonadati</taxon>
        <taxon>Bacteroidota</taxon>
        <taxon>Chitinophagia</taxon>
        <taxon>Chitinophagales</taxon>
        <taxon>Chitinophagaceae</taxon>
        <taxon>Dinghuibacter</taxon>
    </lineage>
</organism>
<comment type="caution">
    <text evidence="2">The sequence shown here is derived from an EMBL/GenBank/DDBJ whole genome shotgun (WGS) entry which is preliminary data.</text>
</comment>
<proteinExistence type="predicted"/>
<dbReference type="OrthoDB" id="116695at2"/>
<dbReference type="EMBL" id="SODV01000002">
    <property type="protein sequence ID" value="TDW97414.1"/>
    <property type="molecule type" value="Genomic_DNA"/>
</dbReference>
<evidence type="ECO:0000313" key="2">
    <source>
        <dbReference type="EMBL" id="TDW97414.1"/>
    </source>
</evidence>
<protein>
    <submittedName>
        <fullName evidence="2">Uncharacterized protein</fullName>
    </submittedName>
</protein>
<accession>A0A4R8DJB6</accession>
<gene>
    <name evidence="2" type="ORF">EDB95_5263</name>
</gene>
<evidence type="ECO:0000256" key="1">
    <source>
        <dbReference type="SAM" id="MobiDB-lite"/>
    </source>
</evidence>
<dbReference type="AlphaFoldDB" id="A0A4R8DJB6"/>
<feature type="compositionally biased region" description="Polar residues" evidence="1">
    <location>
        <begin position="21"/>
        <end position="42"/>
    </location>
</feature>
<name>A0A4R8DJB6_9BACT</name>
<dbReference type="Proteomes" id="UP000294498">
    <property type="component" value="Unassembled WGS sequence"/>
</dbReference>
<evidence type="ECO:0000313" key="3">
    <source>
        <dbReference type="Proteomes" id="UP000294498"/>
    </source>
</evidence>
<dbReference type="RefSeq" id="WP_133999609.1">
    <property type="nucleotide sequence ID" value="NZ_SODV01000002.1"/>
</dbReference>